<keyword evidence="1" id="KW-0732">Signal</keyword>
<dbReference type="Proteomes" id="UP001165296">
    <property type="component" value="Unassembled WGS sequence"/>
</dbReference>
<keyword evidence="3" id="KW-1185">Reference proteome</keyword>
<proteinExistence type="predicted"/>
<accession>A0ABS8ANW5</accession>
<feature type="chain" id="PRO_5047331242" evidence="1">
    <location>
        <begin position="28"/>
        <end position="66"/>
    </location>
</feature>
<reference evidence="2" key="1">
    <citation type="submission" date="2021-10" db="EMBL/GenBank/DDBJ databases">
        <authorList>
            <person name="Dean J.D."/>
            <person name="Kim M.K."/>
            <person name="Newey C.N."/>
            <person name="Stoker T.S."/>
            <person name="Thompson D.W."/>
            <person name="Grose J.H."/>
        </authorList>
    </citation>
    <scope>NUCLEOTIDE SEQUENCE</scope>
    <source>
        <strain evidence="2">BT178</strain>
    </source>
</reference>
<comment type="caution">
    <text evidence="2">The sequence shown here is derived from an EMBL/GenBank/DDBJ whole genome shotgun (WGS) entry which is preliminary data.</text>
</comment>
<organism evidence="2 3">
    <name type="scientific">Hymenobacter lucidus</name>
    <dbReference type="NCBI Taxonomy" id="2880930"/>
    <lineage>
        <taxon>Bacteria</taxon>
        <taxon>Pseudomonadati</taxon>
        <taxon>Bacteroidota</taxon>
        <taxon>Cytophagia</taxon>
        <taxon>Cytophagales</taxon>
        <taxon>Hymenobacteraceae</taxon>
        <taxon>Hymenobacter</taxon>
    </lineage>
</organism>
<dbReference type="RefSeq" id="WP_226173239.1">
    <property type="nucleotide sequence ID" value="NZ_JAJADR010000001.1"/>
</dbReference>
<protein>
    <submittedName>
        <fullName evidence="2">Uncharacterized protein</fullName>
    </submittedName>
</protein>
<gene>
    <name evidence="2" type="ORF">LGH74_05635</name>
</gene>
<feature type="signal peptide" evidence="1">
    <location>
        <begin position="1"/>
        <end position="27"/>
    </location>
</feature>
<evidence type="ECO:0000256" key="1">
    <source>
        <dbReference type="SAM" id="SignalP"/>
    </source>
</evidence>
<dbReference type="EMBL" id="JAJADR010000001">
    <property type="protein sequence ID" value="MCB2407449.1"/>
    <property type="molecule type" value="Genomic_DNA"/>
</dbReference>
<name>A0ABS8ANW5_9BACT</name>
<evidence type="ECO:0000313" key="2">
    <source>
        <dbReference type="EMBL" id="MCB2407449.1"/>
    </source>
</evidence>
<evidence type="ECO:0000313" key="3">
    <source>
        <dbReference type="Proteomes" id="UP001165296"/>
    </source>
</evidence>
<sequence>MRTATFRQSFAFVFVVLMVCSSLGAMAGTPYQRALRQGRRYVHRPIYKQYQRPAHRSSRTFSLFGR</sequence>